<accession>A0A1E5QAH1</accession>
<proteinExistence type="predicted"/>
<keyword evidence="3" id="KW-1185">Reference proteome</keyword>
<gene>
    <name evidence="2" type="ORF">BEN30_05720</name>
</gene>
<comment type="caution">
    <text evidence="2">The sequence shown here is derived from an EMBL/GenBank/DDBJ whole genome shotgun (WGS) entry which is preliminary data.</text>
</comment>
<evidence type="ECO:0000313" key="2">
    <source>
        <dbReference type="EMBL" id="OEJ68707.1"/>
    </source>
</evidence>
<reference evidence="3" key="1">
    <citation type="submission" date="2016-07" db="EMBL/GenBank/DDBJ databases">
        <authorList>
            <person name="Florea S."/>
            <person name="Webb J.S."/>
            <person name="Jaromczyk J."/>
            <person name="Schardl C.L."/>
        </authorList>
    </citation>
    <scope>NUCLEOTIDE SEQUENCE [LARGE SCALE GENOMIC DNA]</scope>
    <source>
        <strain evidence="3">MV-1</strain>
    </source>
</reference>
<evidence type="ECO:0000256" key="1">
    <source>
        <dbReference type="SAM" id="Coils"/>
    </source>
</evidence>
<evidence type="ECO:0000313" key="3">
    <source>
        <dbReference type="Proteomes" id="UP000095347"/>
    </source>
</evidence>
<dbReference type="EMBL" id="MCGG01000011">
    <property type="protein sequence ID" value="OEJ68707.1"/>
    <property type="molecule type" value="Genomic_DNA"/>
</dbReference>
<sequence>MSDEELIREELEKTASLISGARRLMAEGRHVDLSAMEDRVRAITQAITAAAPKVAAGYRDHLEALMQALEVLETDLQSHHEALQDGLSAIRQREAHDAYKPKK</sequence>
<dbReference type="AlphaFoldDB" id="A0A1E5QAH1"/>
<dbReference type="OrthoDB" id="7362414at2"/>
<protein>
    <submittedName>
        <fullName evidence="2">Uncharacterized protein</fullName>
    </submittedName>
</protein>
<organism evidence="2 3">
    <name type="scientific">Magnetovibrio blakemorei</name>
    <dbReference type="NCBI Taxonomy" id="28181"/>
    <lineage>
        <taxon>Bacteria</taxon>
        <taxon>Pseudomonadati</taxon>
        <taxon>Pseudomonadota</taxon>
        <taxon>Alphaproteobacteria</taxon>
        <taxon>Rhodospirillales</taxon>
        <taxon>Magnetovibrionaceae</taxon>
        <taxon>Magnetovibrio</taxon>
    </lineage>
</organism>
<feature type="coiled-coil region" evidence="1">
    <location>
        <begin position="55"/>
        <end position="82"/>
    </location>
</feature>
<name>A0A1E5QAH1_9PROT</name>
<dbReference type="STRING" id="28181.BEN30_05720"/>
<dbReference type="RefSeq" id="WP_069957065.1">
    <property type="nucleotide sequence ID" value="NZ_MCGG01000011.1"/>
</dbReference>
<dbReference type="Proteomes" id="UP000095347">
    <property type="component" value="Unassembled WGS sequence"/>
</dbReference>
<keyword evidence="1" id="KW-0175">Coiled coil</keyword>